<dbReference type="EMBL" id="GBXM01039918">
    <property type="protein sequence ID" value="JAH68659.1"/>
    <property type="molecule type" value="Transcribed_RNA"/>
</dbReference>
<dbReference type="EMBL" id="GBXM01036428">
    <property type="protein sequence ID" value="JAH72149.1"/>
    <property type="molecule type" value="Transcribed_RNA"/>
</dbReference>
<protein>
    <submittedName>
        <fullName evidence="1">Uncharacterized protein</fullName>
    </submittedName>
</protein>
<dbReference type="AlphaFoldDB" id="A0A0E9US05"/>
<evidence type="ECO:0000313" key="1">
    <source>
        <dbReference type="EMBL" id="JAH68659.1"/>
    </source>
</evidence>
<reference evidence="1" key="2">
    <citation type="journal article" date="2015" name="Fish Shellfish Immunol.">
        <title>Early steps in the European eel (Anguilla anguilla)-Vibrio vulnificus interaction in the gills: Role of the RtxA13 toxin.</title>
        <authorList>
            <person name="Callol A."/>
            <person name="Pajuelo D."/>
            <person name="Ebbesson L."/>
            <person name="Teles M."/>
            <person name="MacKenzie S."/>
            <person name="Amaro C."/>
        </authorList>
    </citation>
    <scope>NUCLEOTIDE SEQUENCE</scope>
</reference>
<name>A0A0E9US05_ANGAN</name>
<proteinExistence type="predicted"/>
<reference evidence="1" key="1">
    <citation type="submission" date="2014-11" db="EMBL/GenBank/DDBJ databases">
        <authorList>
            <person name="Amaro Gonzalez C."/>
        </authorList>
    </citation>
    <scope>NUCLEOTIDE SEQUENCE</scope>
</reference>
<accession>A0A0E9US05</accession>
<sequence>MQCVHMRQYIMYYTHTQTHTVLCKSLRSLKKVMPEAIYVGKQNTI</sequence>
<organism evidence="1">
    <name type="scientific">Anguilla anguilla</name>
    <name type="common">European freshwater eel</name>
    <name type="synonym">Muraena anguilla</name>
    <dbReference type="NCBI Taxonomy" id="7936"/>
    <lineage>
        <taxon>Eukaryota</taxon>
        <taxon>Metazoa</taxon>
        <taxon>Chordata</taxon>
        <taxon>Craniata</taxon>
        <taxon>Vertebrata</taxon>
        <taxon>Euteleostomi</taxon>
        <taxon>Actinopterygii</taxon>
        <taxon>Neopterygii</taxon>
        <taxon>Teleostei</taxon>
        <taxon>Anguilliformes</taxon>
        <taxon>Anguillidae</taxon>
        <taxon>Anguilla</taxon>
    </lineage>
</organism>